<dbReference type="InterPro" id="IPR036770">
    <property type="entry name" value="Ankyrin_rpt-contain_sf"/>
</dbReference>
<accession>A0A9P9AMG7</accession>
<protein>
    <recommendedName>
        <fullName evidence="4">ANK_REP_REGION domain-containing protein</fullName>
    </recommendedName>
</protein>
<dbReference type="OrthoDB" id="2378324at2759"/>
<feature type="repeat" description="ANK" evidence="1">
    <location>
        <begin position="119"/>
        <end position="152"/>
    </location>
</feature>
<evidence type="ECO:0000313" key="2">
    <source>
        <dbReference type="EMBL" id="KAH6884947.1"/>
    </source>
</evidence>
<reference evidence="2 3" key="1">
    <citation type="journal article" date="2021" name="Nat. Commun.">
        <title>Genetic determinants of endophytism in the Arabidopsis root mycobiome.</title>
        <authorList>
            <person name="Mesny F."/>
            <person name="Miyauchi S."/>
            <person name="Thiergart T."/>
            <person name="Pickel B."/>
            <person name="Atanasova L."/>
            <person name="Karlsson M."/>
            <person name="Huettel B."/>
            <person name="Barry K.W."/>
            <person name="Haridas S."/>
            <person name="Chen C."/>
            <person name="Bauer D."/>
            <person name="Andreopoulos W."/>
            <person name="Pangilinan J."/>
            <person name="LaButti K."/>
            <person name="Riley R."/>
            <person name="Lipzen A."/>
            <person name="Clum A."/>
            <person name="Drula E."/>
            <person name="Henrissat B."/>
            <person name="Kohler A."/>
            <person name="Grigoriev I.V."/>
            <person name="Martin F.M."/>
            <person name="Hacquard S."/>
        </authorList>
    </citation>
    <scope>NUCLEOTIDE SEQUENCE [LARGE SCALE GENOMIC DNA]</scope>
    <source>
        <strain evidence="2 3">MPI-CAGE-CH-0241</strain>
    </source>
</reference>
<proteinExistence type="predicted"/>
<keyword evidence="3" id="KW-1185">Reference proteome</keyword>
<evidence type="ECO:0000313" key="3">
    <source>
        <dbReference type="Proteomes" id="UP000777438"/>
    </source>
</evidence>
<dbReference type="SMART" id="SM00248">
    <property type="entry name" value="ANK"/>
    <property type="match status" value="1"/>
</dbReference>
<dbReference type="InterPro" id="IPR002110">
    <property type="entry name" value="Ankyrin_rpt"/>
</dbReference>
<dbReference type="PROSITE" id="PS50088">
    <property type="entry name" value="ANK_REPEAT"/>
    <property type="match status" value="2"/>
</dbReference>
<dbReference type="EMBL" id="JAGPYM010000019">
    <property type="protein sequence ID" value="KAH6884947.1"/>
    <property type="molecule type" value="Genomic_DNA"/>
</dbReference>
<dbReference type="PROSITE" id="PS50297">
    <property type="entry name" value="ANK_REP_REGION"/>
    <property type="match status" value="1"/>
</dbReference>
<gene>
    <name evidence="2" type="ORF">B0T10DRAFT_462640</name>
</gene>
<name>A0A9P9AMG7_9HYPO</name>
<organism evidence="2 3">
    <name type="scientific">Thelonectria olida</name>
    <dbReference type="NCBI Taxonomy" id="1576542"/>
    <lineage>
        <taxon>Eukaryota</taxon>
        <taxon>Fungi</taxon>
        <taxon>Dikarya</taxon>
        <taxon>Ascomycota</taxon>
        <taxon>Pezizomycotina</taxon>
        <taxon>Sordariomycetes</taxon>
        <taxon>Hypocreomycetidae</taxon>
        <taxon>Hypocreales</taxon>
        <taxon>Nectriaceae</taxon>
        <taxon>Thelonectria</taxon>
    </lineage>
</organism>
<dbReference type="AlphaFoldDB" id="A0A9P9AMG7"/>
<evidence type="ECO:0000256" key="1">
    <source>
        <dbReference type="PROSITE-ProRule" id="PRU00023"/>
    </source>
</evidence>
<keyword evidence="1" id="KW-0040">ANK repeat</keyword>
<dbReference type="Pfam" id="PF12796">
    <property type="entry name" value="Ank_2"/>
    <property type="match status" value="1"/>
</dbReference>
<comment type="caution">
    <text evidence="2">The sequence shown here is derived from an EMBL/GenBank/DDBJ whole genome shotgun (WGS) entry which is preliminary data.</text>
</comment>
<feature type="repeat" description="ANK" evidence="1">
    <location>
        <begin position="153"/>
        <end position="186"/>
    </location>
</feature>
<dbReference type="SUPFAM" id="SSF48403">
    <property type="entry name" value="Ankyrin repeat"/>
    <property type="match status" value="1"/>
</dbReference>
<evidence type="ECO:0008006" key="4">
    <source>
        <dbReference type="Google" id="ProtNLM"/>
    </source>
</evidence>
<dbReference type="Gene3D" id="1.25.40.20">
    <property type="entry name" value="Ankyrin repeat-containing domain"/>
    <property type="match status" value="1"/>
</dbReference>
<sequence>MLVDYFRTEEYGDLFYQRSVVMSLRYLARGDFAAGACLSSHDLKTRFKNYQYLWYAAKNAIIKLLKVNSQIICCRLFQFSAQTGPIESCLQAANGWPYPDEVNCNELEVSEERLACFTPGFGPLHLPVHLGAPPCLIDALIDQGLDLEARSKDGRTALHVAAEGEGELDTLNALLVYGSDITVYRTLASVKLLVDCGAETDMVDENALLQCSQDKPDIAQYWVECGVDVPPEDGNFE</sequence>
<dbReference type="Proteomes" id="UP000777438">
    <property type="component" value="Unassembled WGS sequence"/>
</dbReference>